<dbReference type="eggNOG" id="COG2138">
    <property type="taxonomic scope" value="Bacteria"/>
</dbReference>
<accession>M1NQA6</accession>
<keyword evidence="4" id="KW-1185">Reference proteome</keyword>
<dbReference type="Proteomes" id="UP000011723">
    <property type="component" value="Chromosome"/>
</dbReference>
<dbReference type="GO" id="GO:0016829">
    <property type="term" value="F:lyase activity"/>
    <property type="evidence" value="ECO:0007669"/>
    <property type="project" value="UniProtKB-KW"/>
</dbReference>
<gene>
    <name evidence="3" type="ORF">A605_12785</name>
</gene>
<keyword evidence="1" id="KW-0479">Metal-binding</keyword>
<dbReference type="OrthoDB" id="482456at2"/>
<proteinExistence type="predicted"/>
<reference evidence="3 4" key="1">
    <citation type="journal article" date="2012" name="Stand. Genomic Sci.">
        <title>Genome sequence of the halotolerant bacterium Corynebacterium halotolerans type strain YIM 70093(T) (= DSM 44683(T)).</title>
        <authorList>
            <person name="Ruckert C."/>
            <person name="Albersmeier A."/>
            <person name="Al-Dilaimi A."/>
            <person name="Niehaus K."/>
            <person name="Szczepanowski R."/>
            <person name="Kalinowski J."/>
        </authorList>
    </citation>
    <scope>NUCLEOTIDE SEQUENCE [LARGE SCALE GENOMIC DNA]</scope>
    <source>
        <strain evidence="3">YIM 70093</strain>
    </source>
</reference>
<dbReference type="Pfam" id="PF01903">
    <property type="entry name" value="CbiX"/>
    <property type="match status" value="1"/>
</dbReference>
<dbReference type="PATRIC" id="fig|1121362.3.peg.2598"/>
<dbReference type="KEGG" id="chn:A605_12785"/>
<dbReference type="AlphaFoldDB" id="M1NQA6"/>
<dbReference type="GO" id="GO:0046872">
    <property type="term" value="F:metal ion binding"/>
    <property type="evidence" value="ECO:0007669"/>
    <property type="project" value="UniProtKB-KW"/>
</dbReference>
<evidence type="ECO:0000256" key="2">
    <source>
        <dbReference type="ARBA" id="ARBA00023239"/>
    </source>
</evidence>
<evidence type="ECO:0008006" key="5">
    <source>
        <dbReference type="Google" id="ProtNLM"/>
    </source>
</evidence>
<sequence>MTALITLSHGSRHALAEPGIRRLTHATADELGVEAIAAHLDFTNPTLREAAVQLSRGGVRRAVVVPLLFTHAYHAKHDVPAALEEAREASGLQLALTPGLGTGPDVAQVLAERARADAPAGAHLVLYSVGSSDTAANQSVIDLAHDVGTATGHTIEVIPATGGQGTGGAALVETALCHERIHVLPLFVTQGLLLRRVTDQFDHIERATGARLTASAPLETALAGVVGQRHRDALAELLARA</sequence>
<dbReference type="HOGENOM" id="CLU_056929_4_0_11"/>
<evidence type="ECO:0000313" key="3">
    <source>
        <dbReference type="EMBL" id="AGF73553.1"/>
    </source>
</evidence>
<name>M1NQA6_9CORY</name>
<dbReference type="STRING" id="1121362.A605_12785"/>
<evidence type="ECO:0000256" key="1">
    <source>
        <dbReference type="ARBA" id="ARBA00022723"/>
    </source>
</evidence>
<keyword evidence="2" id="KW-0456">Lyase</keyword>
<dbReference type="SUPFAM" id="SSF53800">
    <property type="entry name" value="Chelatase"/>
    <property type="match status" value="1"/>
</dbReference>
<dbReference type="Gene3D" id="3.40.50.1400">
    <property type="match status" value="2"/>
</dbReference>
<dbReference type="InterPro" id="IPR050963">
    <property type="entry name" value="Sirohydro_Cobaltochel/CbiX"/>
</dbReference>
<dbReference type="PANTHER" id="PTHR33542">
    <property type="entry name" value="SIROHYDROCHLORIN FERROCHELATASE, CHLOROPLASTIC"/>
    <property type="match status" value="1"/>
</dbReference>
<dbReference type="PANTHER" id="PTHR33542:SF3">
    <property type="entry name" value="SIROHYDROCHLORIN FERROCHELATASE, CHLOROPLASTIC"/>
    <property type="match status" value="1"/>
</dbReference>
<dbReference type="InterPro" id="IPR002762">
    <property type="entry name" value="CbiX-like"/>
</dbReference>
<protein>
    <recommendedName>
        <fullName evidence="5">Sirohydrochlorin ferrochelatase</fullName>
    </recommendedName>
</protein>
<dbReference type="CDD" id="cd03416">
    <property type="entry name" value="CbiX_SirB_N"/>
    <property type="match status" value="1"/>
</dbReference>
<organism evidence="3 4">
    <name type="scientific">Corynebacterium halotolerans YIM 70093 = DSM 44683</name>
    <dbReference type="NCBI Taxonomy" id="1121362"/>
    <lineage>
        <taxon>Bacteria</taxon>
        <taxon>Bacillati</taxon>
        <taxon>Actinomycetota</taxon>
        <taxon>Actinomycetes</taxon>
        <taxon>Mycobacteriales</taxon>
        <taxon>Corynebacteriaceae</taxon>
        <taxon>Corynebacterium</taxon>
    </lineage>
</organism>
<dbReference type="EMBL" id="CP003697">
    <property type="protein sequence ID" value="AGF73553.1"/>
    <property type="molecule type" value="Genomic_DNA"/>
</dbReference>
<dbReference type="RefSeq" id="WP_015401967.1">
    <property type="nucleotide sequence ID" value="NC_020302.1"/>
</dbReference>
<evidence type="ECO:0000313" key="4">
    <source>
        <dbReference type="Proteomes" id="UP000011723"/>
    </source>
</evidence>